<dbReference type="OrthoDB" id="10475742at2759"/>
<dbReference type="HOGENOM" id="CLU_1603836_0_0_1"/>
<reference evidence="1 2" key="1">
    <citation type="submission" date="2014-04" db="EMBL/GenBank/DDBJ databases">
        <authorList>
            <consortium name="DOE Joint Genome Institute"/>
            <person name="Kuo A."/>
            <person name="Ruytinx J."/>
            <person name="Rineau F."/>
            <person name="Colpaert J."/>
            <person name="Kohler A."/>
            <person name="Nagy L.G."/>
            <person name="Floudas D."/>
            <person name="Copeland A."/>
            <person name="Barry K.W."/>
            <person name="Cichocki N."/>
            <person name="Veneault-Fourrey C."/>
            <person name="LaButti K."/>
            <person name="Lindquist E.A."/>
            <person name="Lipzen A."/>
            <person name="Lundell T."/>
            <person name="Morin E."/>
            <person name="Murat C."/>
            <person name="Sun H."/>
            <person name="Tunlid A."/>
            <person name="Henrissat B."/>
            <person name="Grigoriev I.V."/>
            <person name="Hibbett D.S."/>
            <person name="Martin F."/>
            <person name="Nordberg H.P."/>
            <person name="Cantor M.N."/>
            <person name="Hua S.X."/>
        </authorList>
    </citation>
    <scope>NUCLEOTIDE SEQUENCE [LARGE SCALE GENOMIC DNA]</scope>
    <source>
        <strain evidence="1 2">UH-Slu-Lm8-n1</strain>
    </source>
</reference>
<dbReference type="Proteomes" id="UP000054485">
    <property type="component" value="Unassembled WGS sequence"/>
</dbReference>
<dbReference type="EMBL" id="KN835672">
    <property type="protein sequence ID" value="KIK35032.1"/>
    <property type="molecule type" value="Genomic_DNA"/>
</dbReference>
<protein>
    <submittedName>
        <fullName evidence="1">Uncharacterized protein</fullName>
    </submittedName>
</protein>
<name>A0A0D0ALA7_9AGAM</name>
<dbReference type="AlphaFoldDB" id="A0A0D0ALA7"/>
<sequence length="166" mass="19093">MLAVGSRGLRKGWSRRVFRALSHRCTSRRRHSFLIAVLKQQKASIFGERSSVHWPVPLSSSYRSKQLEGSMQDMLKLLPSDPFVRPIRTRELRPLLYKTKAAGHRLGNLEVASLSQRHVPERKVPDIERPNPNSAGNKRTLPIHMWSALCSKASRIFFTLYLPHFI</sequence>
<gene>
    <name evidence="1" type="ORF">CY34DRAFT_604239</name>
</gene>
<keyword evidence="2" id="KW-1185">Reference proteome</keyword>
<organism evidence="1 2">
    <name type="scientific">Suillus luteus UH-Slu-Lm8-n1</name>
    <dbReference type="NCBI Taxonomy" id="930992"/>
    <lineage>
        <taxon>Eukaryota</taxon>
        <taxon>Fungi</taxon>
        <taxon>Dikarya</taxon>
        <taxon>Basidiomycota</taxon>
        <taxon>Agaricomycotina</taxon>
        <taxon>Agaricomycetes</taxon>
        <taxon>Agaricomycetidae</taxon>
        <taxon>Boletales</taxon>
        <taxon>Suillineae</taxon>
        <taxon>Suillaceae</taxon>
        <taxon>Suillus</taxon>
    </lineage>
</organism>
<proteinExistence type="predicted"/>
<accession>A0A0D0ALA7</accession>
<evidence type="ECO:0000313" key="1">
    <source>
        <dbReference type="EMBL" id="KIK35032.1"/>
    </source>
</evidence>
<reference evidence="2" key="2">
    <citation type="submission" date="2015-01" db="EMBL/GenBank/DDBJ databases">
        <title>Evolutionary Origins and Diversification of the Mycorrhizal Mutualists.</title>
        <authorList>
            <consortium name="DOE Joint Genome Institute"/>
            <consortium name="Mycorrhizal Genomics Consortium"/>
            <person name="Kohler A."/>
            <person name="Kuo A."/>
            <person name="Nagy L.G."/>
            <person name="Floudas D."/>
            <person name="Copeland A."/>
            <person name="Barry K.W."/>
            <person name="Cichocki N."/>
            <person name="Veneault-Fourrey C."/>
            <person name="LaButti K."/>
            <person name="Lindquist E.A."/>
            <person name="Lipzen A."/>
            <person name="Lundell T."/>
            <person name="Morin E."/>
            <person name="Murat C."/>
            <person name="Riley R."/>
            <person name="Ohm R."/>
            <person name="Sun H."/>
            <person name="Tunlid A."/>
            <person name="Henrissat B."/>
            <person name="Grigoriev I.V."/>
            <person name="Hibbett D.S."/>
            <person name="Martin F."/>
        </authorList>
    </citation>
    <scope>NUCLEOTIDE SEQUENCE [LARGE SCALE GENOMIC DNA]</scope>
    <source>
        <strain evidence="2">UH-Slu-Lm8-n1</strain>
    </source>
</reference>
<evidence type="ECO:0000313" key="2">
    <source>
        <dbReference type="Proteomes" id="UP000054485"/>
    </source>
</evidence>
<dbReference type="InParanoid" id="A0A0D0ALA7"/>